<sequence>MDRIDTLLQAQRFNEKFSPKQVAQFSFKRIIDGNDDPTGYFECKGCGKTRKQAAATGYTNLPPVSVDTLRLNLEAVTHEVEGIIGAEIPDDFGLMLDGWSNGSEFYLAVYGVYLCDGIARYPLLSMAPVMIGPEDDHGAELPMAAFRFFFRFSEKSSTNPPLNLAVKGFLVPYEDDLNQVQRLMKKLRTLKEGSKLRLKTPIRPVLRQATRWGSTHAILRRYFDLLVFLSVDNDNLAEYLPSPATHRRLEGPLDDLSDCEYVSLALQGDNLDLLAARDLLDGLIAVKPSLGTCLGQHCALALFEAGCYNVLAGDAAKLTRGEKAVLQPFLHVVGPEGSAEQQPTRKEGFAERILKKRKVTPSLATYPLVRAIPPTSNVVERLFSVARVMIGHERQALTPAAVEMLLFLKTNAAYWGVEVVD</sequence>
<evidence type="ECO:0000313" key="1">
    <source>
        <dbReference type="EMBL" id="KAE9046311.1"/>
    </source>
</evidence>
<reference evidence="1 2" key="1">
    <citation type="submission" date="2018-09" db="EMBL/GenBank/DDBJ databases">
        <title>Genomic investigation of the strawberry pathogen Phytophthora fragariae indicates pathogenicity is determined by transcriptional variation in three key races.</title>
        <authorList>
            <person name="Adams T.M."/>
            <person name="Armitage A.D."/>
            <person name="Sobczyk M.K."/>
            <person name="Bates H.J."/>
            <person name="Dunwell J.M."/>
            <person name="Nellist C.F."/>
            <person name="Harrison R.J."/>
        </authorList>
    </citation>
    <scope>NUCLEOTIDE SEQUENCE [LARGE SCALE GENOMIC DNA]</scope>
    <source>
        <strain evidence="1 2">SCRP249</strain>
    </source>
</reference>
<dbReference type="EMBL" id="QXFV01000192">
    <property type="protein sequence ID" value="KAE9046311.1"/>
    <property type="molecule type" value="Genomic_DNA"/>
</dbReference>
<comment type="caution">
    <text evidence="1">The sequence shown here is derived from an EMBL/GenBank/DDBJ whole genome shotgun (WGS) entry which is preliminary data.</text>
</comment>
<gene>
    <name evidence="1" type="ORF">PR001_g4625</name>
</gene>
<dbReference type="AlphaFoldDB" id="A0A6A3NSZ6"/>
<protein>
    <recommendedName>
        <fullName evidence="3">HAT C-terminal dimerisation domain-containing protein</fullName>
    </recommendedName>
</protein>
<organism evidence="1 2">
    <name type="scientific">Phytophthora rubi</name>
    <dbReference type="NCBI Taxonomy" id="129364"/>
    <lineage>
        <taxon>Eukaryota</taxon>
        <taxon>Sar</taxon>
        <taxon>Stramenopiles</taxon>
        <taxon>Oomycota</taxon>
        <taxon>Peronosporomycetes</taxon>
        <taxon>Peronosporales</taxon>
        <taxon>Peronosporaceae</taxon>
        <taxon>Phytophthora</taxon>
    </lineage>
</organism>
<accession>A0A6A3NSZ6</accession>
<evidence type="ECO:0000313" key="2">
    <source>
        <dbReference type="Proteomes" id="UP000429607"/>
    </source>
</evidence>
<evidence type="ECO:0008006" key="3">
    <source>
        <dbReference type="Google" id="ProtNLM"/>
    </source>
</evidence>
<dbReference type="PANTHER" id="PTHR40866">
    <property type="entry name" value="BED-TYPE DOMAIN-CONTAINING PROTEIN"/>
    <property type="match status" value="1"/>
</dbReference>
<dbReference type="Proteomes" id="UP000429607">
    <property type="component" value="Unassembled WGS sequence"/>
</dbReference>
<dbReference type="PANTHER" id="PTHR40866:SF1">
    <property type="entry name" value="BED-TYPE DOMAIN-CONTAINING PROTEIN"/>
    <property type="match status" value="1"/>
</dbReference>
<name>A0A6A3NSZ6_9STRA</name>
<proteinExistence type="predicted"/>